<name>A0A9N9K4W3_9GLOM</name>
<feature type="non-terminal residue" evidence="1">
    <location>
        <position position="116"/>
    </location>
</feature>
<dbReference type="EMBL" id="CAJVPZ010082238">
    <property type="protein sequence ID" value="CAG8809069.1"/>
    <property type="molecule type" value="Genomic_DNA"/>
</dbReference>
<keyword evidence="2" id="KW-1185">Reference proteome</keyword>
<dbReference type="Proteomes" id="UP000789396">
    <property type="component" value="Unassembled WGS sequence"/>
</dbReference>
<gene>
    <name evidence="1" type="ORF">RFULGI_LOCUS18547</name>
</gene>
<evidence type="ECO:0000313" key="2">
    <source>
        <dbReference type="Proteomes" id="UP000789396"/>
    </source>
</evidence>
<proteinExistence type="predicted"/>
<evidence type="ECO:0000313" key="1">
    <source>
        <dbReference type="EMBL" id="CAG8809069.1"/>
    </source>
</evidence>
<protein>
    <submittedName>
        <fullName evidence="1">6842_t:CDS:1</fullName>
    </submittedName>
</protein>
<accession>A0A9N9K4W3</accession>
<reference evidence="1" key="1">
    <citation type="submission" date="2021-06" db="EMBL/GenBank/DDBJ databases">
        <authorList>
            <person name="Kallberg Y."/>
            <person name="Tangrot J."/>
            <person name="Rosling A."/>
        </authorList>
    </citation>
    <scope>NUCLEOTIDE SEQUENCE</scope>
    <source>
        <strain evidence="1">IN212</strain>
    </source>
</reference>
<feature type="non-terminal residue" evidence="1">
    <location>
        <position position="1"/>
    </location>
</feature>
<dbReference type="AlphaFoldDB" id="A0A9N9K4W3"/>
<sequence length="116" mass="13636">EIITANIKKNQQSLYHNPSTMIHNSLERTFQQISVTKIYQNNQFTDHPIEVKELVKQHFQLWTRHRNTTSFPNNQWYEQYKPQDYIPDSAFSTICNPISSDEFFTALTAAPSFKAP</sequence>
<organism evidence="1 2">
    <name type="scientific">Racocetra fulgida</name>
    <dbReference type="NCBI Taxonomy" id="60492"/>
    <lineage>
        <taxon>Eukaryota</taxon>
        <taxon>Fungi</taxon>
        <taxon>Fungi incertae sedis</taxon>
        <taxon>Mucoromycota</taxon>
        <taxon>Glomeromycotina</taxon>
        <taxon>Glomeromycetes</taxon>
        <taxon>Diversisporales</taxon>
        <taxon>Gigasporaceae</taxon>
        <taxon>Racocetra</taxon>
    </lineage>
</organism>
<comment type="caution">
    <text evidence="1">The sequence shown here is derived from an EMBL/GenBank/DDBJ whole genome shotgun (WGS) entry which is preliminary data.</text>
</comment>